<dbReference type="Pfam" id="PF02880">
    <property type="entry name" value="PGM_PMM_III"/>
    <property type="match status" value="1"/>
</dbReference>
<dbReference type="PANTHER" id="PTHR43771:SF1">
    <property type="entry name" value="PHOSPHOMANNOMUTASE"/>
    <property type="match status" value="1"/>
</dbReference>
<dbReference type="InterPro" id="IPR005844">
    <property type="entry name" value="A-D-PHexomutase_a/b/a-I"/>
</dbReference>
<dbReference type="EMBL" id="DSBX01000089">
    <property type="protein sequence ID" value="HDQ99109.1"/>
    <property type="molecule type" value="Genomic_DNA"/>
</dbReference>
<dbReference type="InterPro" id="IPR005841">
    <property type="entry name" value="Alpha-D-phosphohexomutase_SF"/>
</dbReference>
<dbReference type="PROSITE" id="PS00710">
    <property type="entry name" value="PGM_PMM"/>
    <property type="match status" value="1"/>
</dbReference>
<reference evidence="12" key="1">
    <citation type="journal article" date="2020" name="mSystems">
        <title>Genome- and Community-Level Interaction Insights into Carbon Utilization and Element Cycling Functions of Hydrothermarchaeota in Hydrothermal Sediment.</title>
        <authorList>
            <person name="Zhou Z."/>
            <person name="Liu Y."/>
            <person name="Xu W."/>
            <person name="Pan J."/>
            <person name="Luo Z.H."/>
            <person name="Li M."/>
        </authorList>
    </citation>
    <scope>NUCLEOTIDE SEQUENCE [LARGE SCALE GENOMIC DNA]</scope>
    <source>
        <strain evidence="12">SpSt-1182</strain>
    </source>
</reference>
<feature type="domain" description="Alpha-D-phosphohexomutase C-terminal" evidence="8">
    <location>
        <begin position="397"/>
        <end position="434"/>
    </location>
</feature>
<dbReference type="Pfam" id="PF00408">
    <property type="entry name" value="PGM_PMM_IV"/>
    <property type="match status" value="1"/>
</dbReference>
<evidence type="ECO:0000256" key="4">
    <source>
        <dbReference type="ARBA" id="ARBA00022723"/>
    </source>
</evidence>
<protein>
    <submittedName>
        <fullName evidence="12">Phosphoglucosamine mutase</fullName>
    </submittedName>
</protein>
<feature type="domain" description="Alpha-D-phosphohexomutase alpha/beta/alpha" evidence="11">
    <location>
        <begin position="264"/>
        <end position="363"/>
    </location>
</feature>
<evidence type="ECO:0000259" key="11">
    <source>
        <dbReference type="Pfam" id="PF02880"/>
    </source>
</evidence>
<comment type="similarity">
    <text evidence="2 7">Belongs to the phosphohexose mutase family.</text>
</comment>
<sequence length="451" mass="47318">MKPAVFGFSGLRGRVGLDLTPELITGVTRAFGFHLGAGRVAVGRDTRVSGPSLAAAAAAGLTSAGCDVVDAGVCPTPTLLHYTRTAGLRGGIVVTASHNPEEWNGLKFCGPDGRFLSPDELARFRPLALDPPGPVGWDRSGSLTAADAVAGHVAAIAGEELFRAAGRGSLRIGMDAVNGAAAEAGPALARALGLEPVLLNCATDAESLRRGFPRPPEPTPGHLADLAVLVRRERLDFGIGFDPDGDRAGLVDETGTPLPEEWTLCLACRFVLARFPGPVVTNLSTTRAVEDVAAEFGVPVFRTPVGEVQVSAGMERHGAAIGGEGNGGVILPRVNFTRDGLVALACIAGLIRTSGRPLSQLAAGLGDWRMVKTKLDLDADRFVRRAGALRTLFPGAKLDESDGLRLEGEDFWLHARPSNTEPLVRVIAEARDRAPDPEIERARRALTGKEQ</sequence>
<dbReference type="SUPFAM" id="SSF55957">
    <property type="entry name" value="Phosphoglucomutase, C-terminal domain"/>
    <property type="match status" value="1"/>
</dbReference>
<evidence type="ECO:0000256" key="3">
    <source>
        <dbReference type="ARBA" id="ARBA00022553"/>
    </source>
</evidence>
<evidence type="ECO:0000256" key="5">
    <source>
        <dbReference type="ARBA" id="ARBA00022842"/>
    </source>
</evidence>
<gene>
    <name evidence="12" type="ORF">ENN51_02330</name>
</gene>
<evidence type="ECO:0000313" key="12">
    <source>
        <dbReference type="EMBL" id="HDQ99109.1"/>
    </source>
</evidence>
<keyword evidence="3" id="KW-0597">Phosphoprotein</keyword>
<dbReference type="GO" id="GO:0000287">
    <property type="term" value="F:magnesium ion binding"/>
    <property type="evidence" value="ECO:0007669"/>
    <property type="project" value="InterPro"/>
</dbReference>
<proteinExistence type="inferred from homology"/>
<dbReference type="Proteomes" id="UP000885672">
    <property type="component" value="Unassembled WGS sequence"/>
</dbReference>
<keyword evidence="5 7" id="KW-0460">Magnesium</keyword>
<dbReference type="Pfam" id="PF02878">
    <property type="entry name" value="PGM_PMM_I"/>
    <property type="match status" value="1"/>
</dbReference>
<evidence type="ECO:0000256" key="7">
    <source>
        <dbReference type="RuleBase" id="RU004326"/>
    </source>
</evidence>
<keyword evidence="6" id="KW-0413">Isomerase</keyword>
<dbReference type="Gene3D" id="3.30.310.50">
    <property type="entry name" value="Alpha-D-phosphohexomutase, C-terminal domain"/>
    <property type="match status" value="1"/>
</dbReference>
<dbReference type="GO" id="GO:0016868">
    <property type="term" value="F:intramolecular phosphotransferase activity"/>
    <property type="evidence" value="ECO:0007669"/>
    <property type="project" value="InterPro"/>
</dbReference>
<dbReference type="InterPro" id="IPR036900">
    <property type="entry name" value="A-D-PHexomutase_C_sf"/>
</dbReference>
<dbReference type="InterPro" id="IPR005846">
    <property type="entry name" value="A-D-PHexomutase_a/b/a-III"/>
</dbReference>
<evidence type="ECO:0000256" key="2">
    <source>
        <dbReference type="ARBA" id="ARBA00010231"/>
    </source>
</evidence>
<feature type="domain" description="Alpha-D-phosphohexomutase alpha/beta/alpha" evidence="9">
    <location>
        <begin position="5"/>
        <end position="120"/>
    </location>
</feature>
<comment type="caution">
    <text evidence="12">The sequence shown here is derived from an EMBL/GenBank/DDBJ whole genome shotgun (WGS) entry which is preliminary data.</text>
</comment>
<organism evidence="12">
    <name type="scientific">candidate division WOR-3 bacterium</name>
    <dbReference type="NCBI Taxonomy" id="2052148"/>
    <lineage>
        <taxon>Bacteria</taxon>
        <taxon>Bacteria division WOR-3</taxon>
    </lineage>
</organism>
<evidence type="ECO:0000256" key="1">
    <source>
        <dbReference type="ARBA" id="ARBA00001946"/>
    </source>
</evidence>
<evidence type="ECO:0000259" key="10">
    <source>
        <dbReference type="Pfam" id="PF02879"/>
    </source>
</evidence>
<feature type="domain" description="Alpha-D-phosphohexomutase alpha/beta/alpha" evidence="10">
    <location>
        <begin position="166"/>
        <end position="255"/>
    </location>
</feature>
<keyword evidence="4 7" id="KW-0479">Metal-binding</keyword>
<name>A0A7V0XET5_UNCW3</name>
<dbReference type="InterPro" id="IPR005843">
    <property type="entry name" value="A-D-PHexomutase_C"/>
</dbReference>
<dbReference type="Gene3D" id="3.40.120.10">
    <property type="entry name" value="Alpha-D-Glucose-1,6-Bisphosphate, subunit A, domain 3"/>
    <property type="match status" value="3"/>
</dbReference>
<dbReference type="InterPro" id="IPR005845">
    <property type="entry name" value="A-D-PHexomutase_a/b/a-II"/>
</dbReference>
<dbReference type="InterPro" id="IPR016055">
    <property type="entry name" value="A-D-PHexomutase_a/b/a-I/II/III"/>
</dbReference>
<evidence type="ECO:0000256" key="6">
    <source>
        <dbReference type="ARBA" id="ARBA00023235"/>
    </source>
</evidence>
<dbReference type="PANTHER" id="PTHR43771">
    <property type="entry name" value="PHOSPHOMANNOMUTASE"/>
    <property type="match status" value="1"/>
</dbReference>
<dbReference type="PRINTS" id="PR00509">
    <property type="entry name" value="PGMPMM"/>
</dbReference>
<dbReference type="InterPro" id="IPR016066">
    <property type="entry name" value="A-D-PHexomutase_CS"/>
</dbReference>
<dbReference type="AlphaFoldDB" id="A0A7V0XET5"/>
<comment type="cofactor">
    <cofactor evidence="1">
        <name>Mg(2+)</name>
        <dbReference type="ChEBI" id="CHEBI:18420"/>
    </cofactor>
</comment>
<dbReference type="SUPFAM" id="SSF53738">
    <property type="entry name" value="Phosphoglucomutase, first 3 domains"/>
    <property type="match status" value="3"/>
</dbReference>
<dbReference type="Pfam" id="PF02879">
    <property type="entry name" value="PGM_PMM_II"/>
    <property type="match status" value="1"/>
</dbReference>
<evidence type="ECO:0000259" key="8">
    <source>
        <dbReference type="Pfam" id="PF00408"/>
    </source>
</evidence>
<accession>A0A7V0XET5</accession>
<evidence type="ECO:0000259" key="9">
    <source>
        <dbReference type="Pfam" id="PF02878"/>
    </source>
</evidence>
<dbReference type="GO" id="GO:0005975">
    <property type="term" value="P:carbohydrate metabolic process"/>
    <property type="evidence" value="ECO:0007669"/>
    <property type="project" value="InterPro"/>
</dbReference>